<name>X1KCN2_9ZZZZ</name>
<proteinExistence type="predicted"/>
<protein>
    <recommendedName>
        <fullName evidence="1">Creatinase N-terminal domain-containing protein</fullName>
    </recommendedName>
</protein>
<feature type="domain" description="Creatinase N-terminal" evidence="1">
    <location>
        <begin position="8"/>
        <end position="118"/>
    </location>
</feature>
<comment type="caution">
    <text evidence="2">The sequence shown here is derived from an EMBL/GenBank/DDBJ whole genome shotgun (WGS) entry which is preliminary data.</text>
</comment>
<organism evidence="2">
    <name type="scientific">marine sediment metagenome</name>
    <dbReference type="NCBI Taxonomy" id="412755"/>
    <lineage>
        <taxon>unclassified sequences</taxon>
        <taxon>metagenomes</taxon>
        <taxon>ecological metagenomes</taxon>
    </lineage>
</organism>
<gene>
    <name evidence="2" type="ORF">S06H3_11982</name>
</gene>
<accession>X1KCN2</accession>
<dbReference type="Pfam" id="PF01321">
    <property type="entry name" value="Creatinase_N"/>
    <property type="match status" value="1"/>
</dbReference>
<sequence>MSLNISNRLERLRHSLVEKEIDGIFVSQPENRYYLSGFDGSSGYLLITPQNTVLATDFRYVEQAKGQAPDYRVFQITGNTPEWFPRLVAELGLSRLGFEAGDITFAMYRQLSDILNETESRLQLVPVAWLNQGLPEVAQSHQ</sequence>
<dbReference type="SUPFAM" id="SSF53092">
    <property type="entry name" value="Creatinase/prolidase N-terminal domain"/>
    <property type="match status" value="1"/>
</dbReference>
<dbReference type="InterPro" id="IPR029149">
    <property type="entry name" value="Creatin/AminoP/Spt16_N"/>
</dbReference>
<evidence type="ECO:0000259" key="1">
    <source>
        <dbReference type="Pfam" id="PF01321"/>
    </source>
</evidence>
<evidence type="ECO:0000313" key="2">
    <source>
        <dbReference type="EMBL" id="GAI04792.1"/>
    </source>
</evidence>
<dbReference type="PANTHER" id="PTHR46112:SF3">
    <property type="entry name" value="AMINOPEPTIDASE YPDF"/>
    <property type="match status" value="1"/>
</dbReference>
<dbReference type="EMBL" id="BARV01005889">
    <property type="protein sequence ID" value="GAI04792.1"/>
    <property type="molecule type" value="Genomic_DNA"/>
</dbReference>
<dbReference type="InterPro" id="IPR050659">
    <property type="entry name" value="Peptidase_M24B"/>
</dbReference>
<reference evidence="2" key="1">
    <citation type="journal article" date="2014" name="Front. Microbiol.">
        <title>High frequency of phylogenetically diverse reductive dehalogenase-homologous genes in deep subseafloor sedimentary metagenomes.</title>
        <authorList>
            <person name="Kawai M."/>
            <person name="Futagami T."/>
            <person name="Toyoda A."/>
            <person name="Takaki Y."/>
            <person name="Nishi S."/>
            <person name="Hori S."/>
            <person name="Arai W."/>
            <person name="Tsubouchi T."/>
            <person name="Morono Y."/>
            <person name="Uchiyama I."/>
            <person name="Ito T."/>
            <person name="Fujiyama A."/>
            <person name="Inagaki F."/>
            <person name="Takami H."/>
        </authorList>
    </citation>
    <scope>NUCLEOTIDE SEQUENCE</scope>
    <source>
        <strain evidence="2">Expedition CK06-06</strain>
    </source>
</reference>
<dbReference type="Gene3D" id="3.40.350.10">
    <property type="entry name" value="Creatinase/prolidase N-terminal domain"/>
    <property type="match status" value="1"/>
</dbReference>
<dbReference type="AlphaFoldDB" id="X1KCN2"/>
<dbReference type="PANTHER" id="PTHR46112">
    <property type="entry name" value="AMINOPEPTIDASE"/>
    <property type="match status" value="1"/>
</dbReference>
<dbReference type="InterPro" id="IPR000587">
    <property type="entry name" value="Creatinase_N"/>
</dbReference>